<comment type="caution">
    <text evidence="2">The sequence shown here is derived from an EMBL/GenBank/DDBJ whole genome shotgun (WGS) entry which is preliminary data.</text>
</comment>
<evidence type="ECO:0000256" key="1">
    <source>
        <dbReference type="SAM" id="Phobius"/>
    </source>
</evidence>
<keyword evidence="1" id="KW-0812">Transmembrane</keyword>
<organism evidence="2 3">
    <name type="scientific">Meloidogyne enterolobii</name>
    <name type="common">Root-knot nematode worm</name>
    <name type="synonym">Meloidogyne mayaguensis</name>
    <dbReference type="NCBI Taxonomy" id="390850"/>
    <lineage>
        <taxon>Eukaryota</taxon>
        <taxon>Metazoa</taxon>
        <taxon>Ecdysozoa</taxon>
        <taxon>Nematoda</taxon>
        <taxon>Chromadorea</taxon>
        <taxon>Rhabditida</taxon>
        <taxon>Tylenchina</taxon>
        <taxon>Tylenchomorpha</taxon>
        <taxon>Tylenchoidea</taxon>
        <taxon>Meloidogynidae</taxon>
        <taxon>Meloidogyninae</taxon>
        <taxon>Meloidogyne</taxon>
    </lineage>
</organism>
<keyword evidence="1" id="KW-1133">Transmembrane helix</keyword>
<gene>
    <name evidence="2" type="ORF">MENT_LOCUS53209</name>
</gene>
<evidence type="ECO:0000313" key="2">
    <source>
        <dbReference type="EMBL" id="CAD2199786.1"/>
    </source>
</evidence>
<feature type="transmembrane region" description="Helical" evidence="1">
    <location>
        <begin position="52"/>
        <end position="70"/>
    </location>
</feature>
<dbReference type="EMBL" id="CAJEWN010001749">
    <property type="protein sequence ID" value="CAD2199786.1"/>
    <property type="molecule type" value="Genomic_DNA"/>
</dbReference>
<evidence type="ECO:0000313" key="3">
    <source>
        <dbReference type="Proteomes" id="UP000580250"/>
    </source>
</evidence>
<keyword evidence="1" id="KW-0472">Membrane</keyword>
<accession>A0A6V7XKC4</accession>
<name>A0A6V7XKC4_MELEN</name>
<proteinExistence type="predicted"/>
<protein>
    <submittedName>
        <fullName evidence="2">Uncharacterized protein</fullName>
    </submittedName>
</protein>
<feature type="transmembrane region" description="Helical" evidence="1">
    <location>
        <begin position="12"/>
        <end position="32"/>
    </location>
</feature>
<reference evidence="2 3" key="1">
    <citation type="submission" date="2020-08" db="EMBL/GenBank/DDBJ databases">
        <authorList>
            <person name="Koutsovoulos G."/>
            <person name="Danchin GJ E."/>
        </authorList>
    </citation>
    <scope>NUCLEOTIDE SEQUENCE [LARGE SCALE GENOMIC DNA]</scope>
</reference>
<dbReference type="Proteomes" id="UP000580250">
    <property type="component" value="Unassembled WGS sequence"/>
</dbReference>
<dbReference type="AlphaFoldDB" id="A0A6V7XKC4"/>
<sequence length="86" mass="10061">MREKMREQSLNVFVAFIFCCLYILSKAFFSIFSSLVQAHVAIFTSPVTLSNNNPSLALFFVFCLYLSNAVREEKKRKFDWLLFSVF</sequence>